<dbReference type="AlphaFoldDB" id="A0A8S4SFF0"/>
<protein>
    <submittedName>
        <fullName evidence="8">Jg8410 protein</fullName>
    </submittedName>
</protein>
<dbReference type="GO" id="GO:0003677">
    <property type="term" value="F:DNA binding"/>
    <property type="evidence" value="ECO:0007669"/>
    <property type="project" value="UniProtKB-KW"/>
</dbReference>
<dbReference type="PANTHER" id="PTHR30349">
    <property type="entry name" value="PHAGE INTEGRASE-RELATED"/>
    <property type="match status" value="1"/>
</dbReference>
<dbReference type="Proteomes" id="UP000838756">
    <property type="component" value="Unassembled WGS sequence"/>
</dbReference>
<keyword evidence="3" id="KW-0862">Zinc</keyword>
<dbReference type="Gene3D" id="1.10.443.10">
    <property type="entry name" value="Intergrase catalytic core"/>
    <property type="match status" value="3"/>
</dbReference>
<keyword evidence="4" id="KW-0238">DNA-binding</keyword>
<comment type="caution">
    <text evidence="8">The sequence shown here is derived from an EMBL/GenBank/DDBJ whole genome shotgun (WGS) entry which is preliminary data.</text>
</comment>
<feature type="compositionally biased region" description="Basic and acidic residues" evidence="6">
    <location>
        <begin position="1074"/>
        <end position="1088"/>
    </location>
</feature>
<reference evidence="8" key="1">
    <citation type="submission" date="2022-03" db="EMBL/GenBank/DDBJ databases">
        <authorList>
            <person name="Lindestad O."/>
        </authorList>
    </citation>
    <scope>NUCLEOTIDE SEQUENCE</scope>
</reference>
<evidence type="ECO:0000256" key="2">
    <source>
        <dbReference type="ARBA" id="ARBA00022771"/>
    </source>
</evidence>
<keyword evidence="1" id="KW-0479">Metal-binding</keyword>
<dbReference type="OrthoDB" id="7437230at2759"/>
<evidence type="ECO:0000256" key="4">
    <source>
        <dbReference type="ARBA" id="ARBA00023125"/>
    </source>
</evidence>
<evidence type="ECO:0000256" key="1">
    <source>
        <dbReference type="ARBA" id="ARBA00022723"/>
    </source>
</evidence>
<dbReference type="InterPro" id="IPR007588">
    <property type="entry name" value="Znf_FLYWCH"/>
</dbReference>
<dbReference type="InterPro" id="IPR013762">
    <property type="entry name" value="Integrase-like_cat_sf"/>
</dbReference>
<dbReference type="Pfam" id="PF04500">
    <property type="entry name" value="FLYWCH"/>
    <property type="match status" value="1"/>
</dbReference>
<keyword evidence="2" id="KW-0863">Zinc-finger</keyword>
<dbReference type="InterPro" id="IPR050090">
    <property type="entry name" value="Tyrosine_recombinase_XerCD"/>
</dbReference>
<evidence type="ECO:0000259" key="7">
    <source>
        <dbReference type="Pfam" id="PF04500"/>
    </source>
</evidence>
<dbReference type="SUPFAM" id="SSF56349">
    <property type="entry name" value="DNA breaking-rejoining enzymes"/>
    <property type="match status" value="3"/>
</dbReference>
<name>A0A8S4SFF0_9NEOP</name>
<evidence type="ECO:0000256" key="5">
    <source>
        <dbReference type="ARBA" id="ARBA00023172"/>
    </source>
</evidence>
<dbReference type="InterPro" id="IPR011010">
    <property type="entry name" value="DNA_brk_join_enz"/>
</dbReference>
<organism evidence="8 9">
    <name type="scientific">Pararge aegeria aegeria</name>
    <dbReference type="NCBI Taxonomy" id="348720"/>
    <lineage>
        <taxon>Eukaryota</taxon>
        <taxon>Metazoa</taxon>
        <taxon>Ecdysozoa</taxon>
        <taxon>Arthropoda</taxon>
        <taxon>Hexapoda</taxon>
        <taxon>Insecta</taxon>
        <taxon>Pterygota</taxon>
        <taxon>Neoptera</taxon>
        <taxon>Endopterygota</taxon>
        <taxon>Lepidoptera</taxon>
        <taxon>Glossata</taxon>
        <taxon>Ditrysia</taxon>
        <taxon>Papilionoidea</taxon>
        <taxon>Nymphalidae</taxon>
        <taxon>Satyrinae</taxon>
        <taxon>Satyrini</taxon>
        <taxon>Parargina</taxon>
        <taxon>Pararge</taxon>
    </lineage>
</organism>
<dbReference type="GO" id="GO:0006310">
    <property type="term" value="P:DNA recombination"/>
    <property type="evidence" value="ECO:0007669"/>
    <property type="project" value="UniProtKB-KW"/>
</dbReference>
<keyword evidence="5" id="KW-0233">DNA recombination</keyword>
<sequence length="1117" mass="129327">MFGHLAGAVVSVVYLSRKSRVRWGFKISEFSLVLWKALAVAWKPIWGYDYHTPNRLDRYHLKLHHYVPPAAQILNTSKGGQVLLLEGHRFHREYGRVGRSYWRCTKRLMYSYLKSTEIFVDALSDGSLPPKSREKYVAVYENFTIWKNTEDIKTLSEHVFLAYFEELAKKYKPSTLWCIYSMLKATVKARDDVDIKNYTNLVDYLKRLSIGFTKAKVKVLSAEHIQQFLREAPDIHYLVTKVVLIFSITGACKSLELTEITTKDIEDHGEMFLVKITDKNNKTVRTFTIHGQLYKIVKKYEELRTPKAKHDRFFQNYQKGKCTCQPIGRNKFGSMAVDIATYLGLPEPSSYTDLQSEGIFAEALNEGKLPPKSRERYVTVYENFTIWKNTANIKSFSEHVFLAYFEELAKKYKASTLWCIYSMLKATVKARDGVDIKNYSILVNYIKKLSLGFTKTKVKTLSVEQIQKFLREAPDLQYLATKVVLIFIITGRCRTLDLTEITTKDIEDRGDMFLVRITNKDNKNLRTFTIHGLLYKIVKKYEELRTPKAKHDRFFQNYQKGKCTCQPIDGHDLQTPEIFVETLSDGNLPPTSKERYVRIYDNFTNWKNSEDIKSLSEHVFLAYFEELAKKYKPSTLWCIYSMLKATVKARHDVDLKSYNNLLKYLKRLSIGFTQTKVKILSPEHIEQFLHEAPDLHYLVTKVVLIFTITGAVKTLELTEITTKDIKDHGDMYIVKITNRNNKTVRTFTIHGQLYKIVKKYELLRTPKAKNDRFFQKYQKVYDNYAKWKIEIITEGALLAYFEEMAKKYKPSTLRSQYYMLKATVKARDVIDMKDYTNLADYLKSAAMSFTSTKPKEQETLNCFGQTTRRSLFGNKGRADIRLLLKKTESYERSLLIHGQLCQIVKKYEDPRTLKAKNNRFFLTYNKDNNFLDMKVIVDREAVLDNASDDDVIEVVRDEAPIEILSDDEEMEVEKASNLCSNDKTFNFTAPTTPNEVDKDLSNELEDPLKSCFGEIENFFSISEQEHAIAVPTIMHTMCLESDPKIDDKTNHDSSGENCFVNVTDFGNSSENDAEQLKQKVQEENESKGGGDLTLNSVNVPNDKKTVDNEANAVNLSQ</sequence>
<dbReference type="GO" id="GO:0015074">
    <property type="term" value="P:DNA integration"/>
    <property type="evidence" value="ECO:0007669"/>
    <property type="project" value="InterPro"/>
</dbReference>
<dbReference type="GO" id="GO:0008270">
    <property type="term" value="F:zinc ion binding"/>
    <property type="evidence" value="ECO:0007669"/>
    <property type="project" value="UniProtKB-KW"/>
</dbReference>
<gene>
    <name evidence="8" type="primary">jg8410</name>
    <name evidence="8" type="ORF">PAEG_LOCUS26428</name>
</gene>
<dbReference type="Gene3D" id="2.20.25.240">
    <property type="match status" value="1"/>
</dbReference>
<feature type="region of interest" description="Disordered" evidence="6">
    <location>
        <begin position="1060"/>
        <end position="1117"/>
    </location>
</feature>
<feature type="domain" description="FLYWCH-type" evidence="7">
    <location>
        <begin position="74"/>
        <end position="107"/>
    </location>
</feature>
<dbReference type="EMBL" id="CAKXAJ010026408">
    <property type="protein sequence ID" value="CAH2267949.1"/>
    <property type="molecule type" value="Genomic_DNA"/>
</dbReference>
<keyword evidence="9" id="KW-1185">Reference proteome</keyword>
<evidence type="ECO:0000256" key="3">
    <source>
        <dbReference type="ARBA" id="ARBA00022833"/>
    </source>
</evidence>
<proteinExistence type="predicted"/>
<evidence type="ECO:0000256" key="6">
    <source>
        <dbReference type="SAM" id="MobiDB-lite"/>
    </source>
</evidence>
<evidence type="ECO:0000313" key="8">
    <source>
        <dbReference type="EMBL" id="CAH2267949.1"/>
    </source>
</evidence>
<dbReference type="PANTHER" id="PTHR30349:SF41">
    <property type="entry name" value="INTEGRASE_RECOMBINASE PROTEIN MJ0367-RELATED"/>
    <property type="match status" value="1"/>
</dbReference>
<accession>A0A8S4SFF0</accession>
<evidence type="ECO:0000313" key="9">
    <source>
        <dbReference type="Proteomes" id="UP000838756"/>
    </source>
</evidence>